<reference evidence="3 4" key="1">
    <citation type="submission" date="2017-08" db="EMBL/GenBank/DDBJ databases">
        <authorList>
            <person name="de Groot N.N."/>
        </authorList>
    </citation>
    <scope>NUCLEOTIDE SEQUENCE [LARGE SCALE GENOMIC DNA]</scope>
    <source>
        <strain evidence="3 4">JA575</strain>
    </source>
</reference>
<keyword evidence="5" id="KW-1185">Reference proteome</keyword>
<gene>
    <name evidence="2" type="ORF">BJ125_11847</name>
    <name evidence="3" type="ORF">SAMN05892882_11847</name>
</gene>
<evidence type="ECO:0000313" key="5">
    <source>
        <dbReference type="Proteomes" id="UP000256343"/>
    </source>
</evidence>
<dbReference type="Proteomes" id="UP000256343">
    <property type="component" value="Unassembled WGS sequence"/>
</dbReference>
<name>A0A336JXB3_9BRAD</name>
<reference evidence="2 5" key="2">
    <citation type="submission" date="2018-07" db="EMBL/GenBank/DDBJ databases">
        <title>Genomic Encyclopedia of Archaeal and Bacterial Type Strains, Phase II (KMG-II): from individual species to whole genera.</title>
        <authorList>
            <person name="Goeker M."/>
        </authorList>
    </citation>
    <scope>NUCLEOTIDE SEQUENCE [LARGE SCALE GENOMIC DNA]</scope>
    <source>
        <strain evidence="2 5">JA575</strain>
    </source>
</reference>
<evidence type="ECO:0000313" key="2">
    <source>
        <dbReference type="EMBL" id="RED29688.1"/>
    </source>
</evidence>
<feature type="domain" description="DUF6537" evidence="1">
    <location>
        <begin position="36"/>
        <end position="237"/>
    </location>
</feature>
<dbReference type="EMBL" id="UFQQ01000018">
    <property type="protein sequence ID" value="SSW92294.1"/>
    <property type="molecule type" value="Genomic_DNA"/>
</dbReference>
<dbReference type="Proteomes" id="UP000252631">
    <property type="component" value="Unassembled WGS sequence"/>
</dbReference>
<sequence length="294" mass="33141">MAGYIDALRFTLAEMLGENDRVVVLNAPAAASPAVARALEDAAERLVIYQGRRYARLYLDRLLRFTGRRDVDDAMLLRIAELLAIRMAYEDPIRIAQLTLQEAASAPARRPMPRIDHRCRFRIDEVVAALPVVVATPTLRVLDYLGWQHMPVKMRFNAAGWLGTRKLRIISWLRRWRLLSIRYAHERRWVERWLHMIDRSLAVRPEAAVAVIESATMVRGYGDAYRYGMANWTLIIDALVKPALNGGLPLPDLAQAIADARAAALPERKQTSLKRAIEAIRARSGTVSIQAAAS</sequence>
<dbReference type="OrthoDB" id="1490270at2"/>
<evidence type="ECO:0000313" key="4">
    <source>
        <dbReference type="Proteomes" id="UP000252631"/>
    </source>
</evidence>
<proteinExistence type="predicted"/>
<dbReference type="EMBL" id="QRDT01000018">
    <property type="protein sequence ID" value="RED29688.1"/>
    <property type="molecule type" value="Genomic_DNA"/>
</dbReference>
<protein>
    <recommendedName>
        <fullName evidence="1">DUF6537 domain-containing protein</fullName>
    </recommendedName>
</protein>
<dbReference type="InterPro" id="IPR046667">
    <property type="entry name" value="DUF6537"/>
</dbReference>
<accession>A0A336JXB3</accession>
<evidence type="ECO:0000313" key="3">
    <source>
        <dbReference type="EMBL" id="SSW92294.1"/>
    </source>
</evidence>
<dbReference type="Pfam" id="PF20169">
    <property type="entry name" value="DUF6537"/>
    <property type="match status" value="1"/>
</dbReference>
<dbReference type="AlphaFoldDB" id="A0A336JXB3"/>
<organism evidence="3 4">
    <name type="scientific">Rhodopseudomonas pentothenatexigens</name>
    <dbReference type="NCBI Taxonomy" id="999699"/>
    <lineage>
        <taxon>Bacteria</taxon>
        <taxon>Pseudomonadati</taxon>
        <taxon>Pseudomonadota</taxon>
        <taxon>Alphaproteobacteria</taxon>
        <taxon>Hyphomicrobiales</taxon>
        <taxon>Nitrobacteraceae</taxon>
        <taxon>Rhodopseudomonas</taxon>
    </lineage>
</organism>
<dbReference type="RefSeq" id="WP_114359538.1">
    <property type="nucleotide sequence ID" value="NZ_QRDT01000018.1"/>
</dbReference>
<evidence type="ECO:0000259" key="1">
    <source>
        <dbReference type="Pfam" id="PF20169"/>
    </source>
</evidence>